<protein>
    <submittedName>
        <fullName evidence="2">NmrA-like protein</fullName>
    </submittedName>
</protein>
<evidence type="ECO:0000259" key="1">
    <source>
        <dbReference type="Pfam" id="PF13460"/>
    </source>
</evidence>
<dbReference type="eggNOG" id="COG0702">
    <property type="taxonomic scope" value="Bacteria"/>
</dbReference>
<reference evidence="2 3" key="1">
    <citation type="submission" date="2013-09" db="EMBL/GenBank/DDBJ databases">
        <title>Complete genome sequence of Corynebacterium doosanense CAU 212(T) (=DSM 45436(T)), isolated from activated sludge.</title>
        <authorList>
            <person name="Schaffert L."/>
            <person name="Albersmeier A."/>
            <person name="Kalinowski J."/>
            <person name="Ruckert C."/>
        </authorList>
    </citation>
    <scope>NUCLEOTIDE SEQUENCE [LARGE SCALE GENOMIC DNA]</scope>
    <source>
        <strain evidence="2 3">CAU 212</strain>
    </source>
</reference>
<dbReference type="RefSeq" id="WP_026159158.1">
    <property type="nucleotide sequence ID" value="NZ_AQUX01000001.1"/>
</dbReference>
<dbReference type="InterPro" id="IPR016040">
    <property type="entry name" value="NAD(P)-bd_dom"/>
</dbReference>
<evidence type="ECO:0000313" key="2">
    <source>
        <dbReference type="EMBL" id="AIT61752.1"/>
    </source>
</evidence>
<dbReference type="InterPro" id="IPR036291">
    <property type="entry name" value="NAD(P)-bd_dom_sf"/>
</dbReference>
<dbReference type="EMBL" id="CP006764">
    <property type="protein sequence ID" value="AIT61752.1"/>
    <property type="molecule type" value="Genomic_DNA"/>
</dbReference>
<sequence>MARIAVFGGTGYLGGYAVRRLAADGHHVRALTRTEPAQDTFPDTVETARADMTRPETLPAALEDMDGVLICVNGGHDKATAAAVEDTGVKAVAKAAAAAGVRRIVLISGMYSQPAYATYHWEQAKVRGEEHVLTGVVPATVLRLGFINETLAQFLRGGKPVLIGKQPHPVRPIAADDVMAAASRALVAEDGDNHVYDVAGTEAMGLRDAVDKYARAVTGKEQAVRVMPLWFMKMLNATVMGGKMTRPLGIMQTMDTHGDVTDTTDFFRDFGRPPTSFADWLAQQ</sequence>
<gene>
    <name evidence="2" type="ORF">CDOO_11080</name>
</gene>
<dbReference type="Pfam" id="PF13460">
    <property type="entry name" value="NAD_binding_10"/>
    <property type="match status" value="1"/>
</dbReference>
<dbReference type="HOGENOM" id="CLU_979021_0_0_11"/>
<dbReference type="AlphaFoldDB" id="A0A097IHY3"/>
<name>A0A097IHY3_9CORY</name>
<accession>A0A097IHY3</accession>
<dbReference type="PANTHER" id="PTHR43162:SF1">
    <property type="entry name" value="PRESTALK A DIFFERENTIATION PROTEIN A"/>
    <property type="match status" value="1"/>
</dbReference>
<dbReference type="OrthoDB" id="3191258at2"/>
<dbReference type="Gene3D" id="3.40.50.720">
    <property type="entry name" value="NAD(P)-binding Rossmann-like Domain"/>
    <property type="match status" value="1"/>
</dbReference>
<keyword evidence="3" id="KW-1185">Reference proteome</keyword>
<dbReference type="STRING" id="558173.CDOO_11080"/>
<dbReference type="InterPro" id="IPR051604">
    <property type="entry name" value="Ergot_Alk_Oxidoreductase"/>
</dbReference>
<dbReference type="KEGG" id="cdo:CDOO_11080"/>
<evidence type="ECO:0000313" key="3">
    <source>
        <dbReference type="Proteomes" id="UP000029914"/>
    </source>
</evidence>
<organism evidence="2 3">
    <name type="scientific">Corynebacterium doosanense CAU 212 = DSM 45436</name>
    <dbReference type="NCBI Taxonomy" id="558173"/>
    <lineage>
        <taxon>Bacteria</taxon>
        <taxon>Bacillati</taxon>
        <taxon>Actinomycetota</taxon>
        <taxon>Actinomycetes</taxon>
        <taxon>Mycobacteriales</taxon>
        <taxon>Corynebacteriaceae</taxon>
        <taxon>Corynebacterium</taxon>
    </lineage>
</organism>
<feature type="domain" description="NAD(P)-binding" evidence="1">
    <location>
        <begin position="8"/>
        <end position="150"/>
    </location>
</feature>
<dbReference type="Proteomes" id="UP000029914">
    <property type="component" value="Chromosome"/>
</dbReference>
<dbReference type="SUPFAM" id="SSF51735">
    <property type="entry name" value="NAD(P)-binding Rossmann-fold domains"/>
    <property type="match status" value="1"/>
</dbReference>
<proteinExistence type="predicted"/>
<dbReference type="PANTHER" id="PTHR43162">
    <property type="match status" value="1"/>
</dbReference>